<gene>
    <name evidence="2" type="ORF">SAMN05216452_3267</name>
</gene>
<organism evidence="2 3">
    <name type="scientific">Nitratireductor aquibiodomus</name>
    <dbReference type="NCBI Taxonomy" id="204799"/>
    <lineage>
        <taxon>Bacteria</taxon>
        <taxon>Pseudomonadati</taxon>
        <taxon>Pseudomonadota</taxon>
        <taxon>Alphaproteobacteria</taxon>
        <taxon>Hyphomicrobiales</taxon>
        <taxon>Phyllobacteriaceae</taxon>
        <taxon>Nitratireductor</taxon>
    </lineage>
</organism>
<evidence type="ECO:0000313" key="2">
    <source>
        <dbReference type="EMBL" id="SEB81123.1"/>
    </source>
</evidence>
<feature type="domain" description="N-acetyltransferase" evidence="1">
    <location>
        <begin position="4"/>
        <end position="153"/>
    </location>
</feature>
<protein>
    <submittedName>
        <fullName evidence="2">Putative acetyltransferase</fullName>
    </submittedName>
</protein>
<evidence type="ECO:0000259" key="1">
    <source>
        <dbReference type="PROSITE" id="PS51186"/>
    </source>
</evidence>
<dbReference type="Proteomes" id="UP000199064">
    <property type="component" value="Unassembled WGS sequence"/>
</dbReference>
<dbReference type="GO" id="GO:0016747">
    <property type="term" value="F:acyltransferase activity, transferring groups other than amino-acyl groups"/>
    <property type="evidence" value="ECO:0007669"/>
    <property type="project" value="InterPro"/>
</dbReference>
<dbReference type="InterPro" id="IPR016181">
    <property type="entry name" value="Acyl_CoA_acyltransferase"/>
</dbReference>
<dbReference type="SUPFAM" id="SSF55729">
    <property type="entry name" value="Acyl-CoA N-acyltransferases (Nat)"/>
    <property type="match status" value="1"/>
</dbReference>
<accession>A0A1H4MDW0</accession>
<dbReference type="Pfam" id="PF13527">
    <property type="entry name" value="Acetyltransf_9"/>
    <property type="match status" value="1"/>
</dbReference>
<dbReference type="EMBL" id="FNSL01000001">
    <property type="protein sequence ID" value="SEB81123.1"/>
    <property type="molecule type" value="Genomic_DNA"/>
</dbReference>
<dbReference type="Gene3D" id="3.40.630.30">
    <property type="match status" value="1"/>
</dbReference>
<dbReference type="PROSITE" id="PS51186">
    <property type="entry name" value="GNAT"/>
    <property type="match status" value="1"/>
</dbReference>
<proteinExistence type="predicted"/>
<dbReference type="InterPro" id="IPR000182">
    <property type="entry name" value="GNAT_dom"/>
</dbReference>
<dbReference type="RefSeq" id="WP_090329480.1">
    <property type="nucleotide sequence ID" value="NZ_FNSL01000001.1"/>
</dbReference>
<keyword evidence="2" id="KW-0808">Transferase</keyword>
<sequence>MNAVNIRTETVADRDAVHTLLRTAFGGDGEAMLVQALHADGDVVLSLVAETEGTVCGHVLFSRLHVMNGDARFPAVALAPLAVSPALQRQGIAARLVEEAHQRLIDGGETLSVVLGEPAYYGRFGYRHEDATNFESDYQCEALQAVHWGNDAPSTGKLVYAPAFGGL</sequence>
<name>A0A1H4MDW0_9HYPH</name>
<keyword evidence="3" id="KW-1185">Reference proteome</keyword>
<evidence type="ECO:0000313" key="3">
    <source>
        <dbReference type="Proteomes" id="UP000199064"/>
    </source>
</evidence>
<reference evidence="3" key="1">
    <citation type="submission" date="2016-10" db="EMBL/GenBank/DDBJ databases">
        <authorList>
            <person name="Varghese N."/>
            <person name="Submissions S."/>
        </authorList>
    </citation>
    <scope>NUCLEOTIDE SEQUENCE [LARGE SCALE GENOMIC DNA]</scope>
    <source>
        <strain evidence="3">ES.061</strain>
    </source>
</reference>
<dbReference type="AlphaFoldDB" id="A0A1H4MDW0"/>
<dbReference type="CDD" id="cd04301">
    <property type="entry name" value="NAT_SF"/>
    <property type="match status" value="1"/>
</dbReference>